<feature type="region of interest" description="Disordered" evidence="1">
    <location>
        <begin position="1"/>
        <end position="29"/>
    </location>
</feature>
<reference evidence="2" key="1">
    <citation type="submission" date="2020-08" db="EMBL/GenBank/DDBJ databases">
        <title>Plant Genome Project.</title>
        <authorList>
            <person name="Zhang R.-G."/>
        </authorList>
    </citation>
    <scope>NUCLEOTIDE SEQUENCE</scope>
    <source>
        <strain evidence="2">WSP0</strain>
        <tissue evidence="2">Leaf</tissue>
    </source>
</reference>
<name>A0AAV6KY76_9ERIC</name>
<protein>
    <submittedName>
        <fullName evidence="2">Uncharacterized protein</fullName>
    </submittedName>
</protein>
<evidence type="ECO:0000313" key="3">
    <source>
        <dbReference type="Proteomes" id="UP000823749"/>
    </source>
</evidence>
<gene>
    <name evidence="2" type="ORF">RHGRI_007619</name>
</gene>
<evidence type="ECO:0000313" key="2">
    <source>
        <dbReference type="EMBL" id="KAG5557432.1"/>
    </source>
</evidence>
<sequence>MEDLNAIEAPYNGVPSSVKTTEEESIDNSGKMEDVNVIEAPCNGHPIRTVETKMDSTYDREKKDDLIVGEVHGGVIFDDQIVQEVLEMGREPVTENLEKVQAEEVGRSLDAQFYFPRTHPLLQGWLARREVLFPGLVCLLP</sequence>
<organism evidence="2 3">
    <name type="scientific">Rhododendron griersonianum</name>
    <dbReference type="NCBI Taxonomy" id="479676"/>
    <lineage>
        <taxon>Eukaryota</taxon>
        <taxon>Viridiplantae</taxon>
        <taxon>Streptophyta</taxon>
        <taxon>Embryophyta</taxon>
        <taxon>Tracheophyta</taxon>
        <taxon>Spermatophyta</taxon>
        <taxon>Magnoliopsida</taxon>
        <taxon>eudicotyledons</taxon>
        <taxon>Gunneridae</taxon>
        <taxon>Pentapetalae</taxon>
        <taxon>asterids</taxon>
        <taxon>Ericales</taxon>
        <taxon>Ericaceae</taxon>
        <taxon>Ericoideae</taxon>
        <taxon>Rhodoreae</taxon>
        <taxon>Rhododendron</taxon>
    </lineage>
</organism>
<keyword evidence="3" id="KW-1185">Reference proteome</keyword>
<dbReference type="Proteomes" id="UP000823749">
    <property type="component" value="Chromosome 3"/>
</dbReference>
<accession>A0AAV6KY76</accession>
<comment type="caution">
    <text evidence="2">The sequence shown here is derived from an EMBL/GenBank/DDBJ whole genome shotgun (WGS) entry which is preliminary data.</text>
</comment>
<dbReference type="AlphaFoldDB" id="A0AAV6KY76"/>
<proteinExistence type="predicted"/>
<evidence type="ECO:0000256" key="1">
    <source>
        <dbReference type="SAM" id="MobiDB-lite"/>
    </source>
</evidence>
<dbReference type="EMBL" id="JACTNZ010000003">
    <property type="protein sequence ID" value="KAG5557432.1"/>
    <property type="molecule type" value="Genomic_DNA"/>
</dbReference>